<dbReference type="PANTHER" id="PTHR11630">
    <property type="entry name" value="DNA REPLICATION LICENSING FACTOR MCM FAMILY MEMBER"/>
    <property type="match status" value="1"/>
</dbReference>
<keyword evidence="7" id="KW-0378">Hydrolase</keyword>
<dbReference type="AlphaFoldDB" id="A0AA39G3G4"/>
<evidence type="ECO:0000256" key="7">
    <source>
        <dbReference type="ARBA" id="ARBA00022801"/>
    </source>
</evidence>
<dbReference type="InterPro" id="IPR003593">
    <property type="entry name" value="AAA+_ATPase"/>
</dbReference>
<dbReference type="SMART" id="SM00350">
    <property type="entry name" value="MCM"/>
    <property type="match status" value="1"/>
</dbReference>
<dbReference type="InterPro" id="IPR027417">
    <property type="entry name" value="P-loop_NTPase"/>
</dbReference>
<protein>
    <recommendedName>
        <fullName evidence="13">DNA helicase MCM9</fullName>
        <ecNumber evidence="3">3.6.4.12</ecNumber>
    </recommendedName>
    <alternativeName>
        <fullName evidence="14">Minichromosome maintenance 9</fullName>
    </alternativeName>
</protein>
<evidence type="ECO:0000256" key="2">
    <source>
        <dbReference type="ARBA" id="ARBA00008010"/>
    </source>
</evidence>
<name>A0AA39G3G4_MICHY</name>
<dbReference type="Proteomes" id="UP001168972">
    <property type="component" value="Unassembled WGS sequence"/>
</dbReference>
<dbReference type="SUPFAM" id="SSF50249">
    <property type="entry name" value="Nucleic acid-binding proteins"/>
    <property type="match status" value="1"/>
</dbReference>
<dbReference type="PROSITE" id="PS00847">
    <property type="entry name" value="MCM_1"/>
    <property type="match status" value="1"/>
</dbReference>
<evidence type="ECO:0000256" key="8">
    <source>
        <dbReference type="ARBA" id="ARBA00022806"/>
    </source>
</evidence>
<evidence type="ECO:0000313" key="19">
    <source>
        <dbReference type="Proteomes" id="UP001168972"/>
    </source>
</evidence>
<keyword evidence="9 16" id="KW-0067">ATP-binding</keyword>
<comment type="subcellular location">
    <subcellularLocation>
        <location evidence="1">Nucleus</location>
    </subcellularLocation>
</comment>
<evidence type="ECO:0000256" key="3">
    <source>
        <dbReference type="ARBA" id="ARBA00012551"/>
    </source>
</evidence>
<reference evidence="18" key="2">
    <citation type="submission" date="2023-03" db="EMBL/GenBank/DDBJ databases">
        <authorList>
            <person name="Inwood S.N."/>
            <person name="Skelly J.G."/>
            <person name="Guhlin J."/>
            <person name="Harrop T.W.R."/>
            <person name="Goldson S.G."/>
            <person name="Dearden P.K."/>
        </authorList>
    </citation>
    <scope>NUCLEOTIDE SEQUENCE</scope>
    <source>
        <strain evidence="18">Lincoln</strain>
        <tissue evidence="18">Whole body</tissue>
    </source>
</reference>
<evidence type="ECO:0000256" key="16">
    <source>
        <dbReference type="RuleBase" id="RU004070"/>
    </source>
</evidence>
<dbReference type="InterPro" id="IPR012340">
    <property type="entry name" value="NA-bd_OB-fold"/>
</dbReference>
<dbReference type="InterPro" id="IPR018525">
    <property type="entry name" value="MCM_CS"/>
</dbReference>
<dbReference type="EMBL" id="JAQQBR010000003">
    <property type="protein sequence ID" value="KAK0180395.1"/>
    <property type="molecule type" value="Genomic_DNA"/>
</dbReference>
<dbReference type="SUPFAM" id="SSF52540">
    <property type="entry name" value="P-loop containing nucleoside triphosphate hydrolases"/>
    <property type="match status" value="1"/>
</dbReference>
<dbReference type="PRINTS" id="PR01657">
    <property type="entry name" value="MCMFAMILY"/>
</dbReference>
<reference evidence="18" key="1">
    <citation type="journal article" date="2023" name="bioRxiv">
        <title>Scaffold-level genome assemblies of two parasitoid biocontrol wasps reveal the parthenogenesis mechanism and an associated novel virus.</title>
        <authorList>
            <person name="Inwood S."/>
            <person name="Skelly J."/>
            <person name="Guhlin J."/>
            <person name="Harrop T."/>
            <person name="Goldson S."/>
            <person name="Dearden P."/>
        </authorList>
    </citation>
    <scope>NUCLEOTIDE SEQUENCE</scope>
    <source>
        <strain evidence="18">Lincoln</strain>
        <tissue evidence="18">Whole body</tissue>
    </source>
</reference>
<dbReference type="InterPro" id="IPR058768">
    <property type="entry name" value="MCM9_N"/>
</dbReference>
<evidence type="ECO:0000256" key="4">
    <source>
        <dbReference type="ARBA" id="ARBA00022705"/>
    </source>
</evidence>
<evidence type="ECO:0000256" key="13">
    <source>
        <dbReference type="ARBA" id="ARBA00041085"/>
    </source>
</evidence>
<dbReference type="InterPro" id="IPR033762">
    <property type="entry name" value="MCM_OB"/>
</dbReference>
<proteinExistence type="inferred from homology"/>
<dbReference type="Pfam" id="PF00493">
    <property type="entry name" value="MCM"/>
    <property type="match status" value="1"/>
</dbReference>
<dbReference type="GO" id="GO:0016787">
    <property type="term" value="F:hydrolase activity"/>
    <property type="evidence" value="ECO:0007669"/>
    <property type="project" value="UniProtKB-KW"/>
</dbReference>
<dbReference type="InterPro" id="IPR001208">
    <property type="entry name" value="MCM_dom"/>
</dbReference>
<dbReference type="InterPro" id="IPR031327">
    <property type="entry name" value="MCM"/>
</dbReference>
<keyword evidence="5 16" id="KW-0547">Nucleotide-binding</keyword>
<dbReference type="Gene3D" id="2.20.28.10">
    <property type="match status" value="1"/>
</dbReference>
<evidence type="ECO:0000259" key="17">
    <source>
        <dbReference type="PROSITE" id="PS50051"/>
    </source>
</evidence>
<dbReference type="GO" id="GO:0000724">
    <property type="term" value="P:double-strand break repair via homologous recombination"/>
    <property type="evidence" value="ECO:0007669"/>
    <property type="project" value="TreeGrafter"/>
</dbReference>
<evidence type="ECO:0000256" key="9">
    <source>
        <dbReference type="ARBA" id="ARBA00022840"/>
    </source>
</evidence>
<dbReference type="GO" id="GO:0003697">
    <property type="term" value="F:single-stranded DNA binding"/>
    <property type="evidence" value="ECO:0007669"/>
    <property type="project" value="TreeGrafter"/>
</dbReference>
<evidence type="ECO:0000256" key="11">
    <source>
        <dbReference type="ARBA" id="ARBA00023204"/>
    </source>
</evidence>
<accession>A0AA39G3G4</accession>
<dbReference type="PANTHER" id="PTHR11630:SF48">
    <property type="entry name" value="DNA HELICASE MCM9"/>
    <property type="match status" value="1"/>
</dbReference>
<gene>
    <name evidence="18" type="ORF">PV327_006039</name>
</gene>
<feature type="domain" description="MCM C-terminal AAA(+) ATPase" evidence="17">
    <location>
        <begin position="278"/>
        <end position="480"/>
    </location>
</feature>
<keyword evidence="10 16" id="KW-0238">DNA-binding</keyword>
<evidence type="ECO:0000256" key="5">
    <source>
        <dbReference type="ARBA" id="ARBA00022741"/>
    </source>
</evidence>
<dbReference type="Pfam" id="PF17207">
    <property type="entry name" value="MCM_OB"/>
    <property type="match status" value="1"/>
</dbReference>
<evidence type="ECO:0000256" key="12">
    <source>
        <dbReference type="ARBA" id="ARBA00023242"/>
    </source>
</evidence>
<dbReference type="EC" id="3.6.4.12" evidence="3"/>
<dbReference type="InterPro" id="IPR041562">
    <property type="entry name" value="MCM_lid"/>
</dbReference>
<keyword evidence="6" id="KW-0227">DNA damage</keyword>
<comment type="caution">
    <text evidence="18">The sequence shown here is derived from an EMBL/GenBank/DDBJ whole genome shotgun (WGS) entry which is preliminary data.</text>
</comment>
<keyword evidence="4" id="KW-0235">DNA replication</keyword>
<dbReference type="GO" id="GO:0006260">
    <property type="term" value="P:DNA replication"/>
    <property type="evidence" value="ECO:0007669"/>
    <property type="project" value="InterPro"/>
</dbReference>
<dbReference type="PROSITE" id="PS50051">
    <property type="entry name" value="MCM_2"/>
    <property type="match status" value="1"/>
</dbReference>
<evidence type="ECO:0000256" key="14">
    <source>
        <dbReference type="ARBA" id="ARBA00042301"/>
    </source>
</evidence>
<dbReference type="GO" id="GO:0017116">
    <property type="term" value="F:single-stranded DNA helicase activity"/>
    <property type="evidence" value="ECO:0007669"/>
    <property type="project" value="TreeGrafter"/>
</dbReference>
<dbReference type="Gene3D" id="3.40.50.300">
    <property type="entry name" value="P-loop containing nucleotide triphosphate hydrolases"/>
    <property type="match status" value="1"/>
</dbReference>
<evidence type="ECO:0000313" key="18">
    <source>
        <dbReference type="EMBL" id="KAK0180395.1"/>
    </source>
</evidence>
<sequence length="633" mass="70702">MLTDYFLTYHRGDLTIILDSPDETLHYSIYINFVSLFEADPESANKILLHPRKYLRLCDESAIKAQELLIVENEEQTIKKKVHTRITAVPMTISQGEIGELVSITGITVRISQPTCLQLVKKYSCNKCEYITVVQWDWERQKFRDVKNCESCQAKSPSLLSILDAEDGDNDQHDYQEVKIQERFKTETSSVYSVGIQVILLDDLIDKCTPGDDVEISGVVIRRWVPLVEGARAEASSIMIANSVSVLRKVLDSNYSEIEIKQIFENYWNQYTDNPLIGRDRILSSICPRLYGMYTVKLALAVVLSGGVPKVNQTGVRVRGEPHLLMIGDPGTGKSQILRTIAKLAPRSVLTTGIGTTAAGLTAAAVKDTDGWHLEAGALVLADGGVCCVDEFTTMNTNDRASLHEAMEQQTISIAKAGLVSSLNSRCSVVAATNPIGGKFIPGEEMKTRLGNPLLSRFDLILHLKDNKNDEWDQMTTSHILNIACEDNDQMTKIRVKKPMELLKSEGMWSTESLREYFAHIHSLKPSLSKEAEKILSAVFLYHRQNPNRREERTTVRLLDSLIRLAEGHARLMYKTQVDVMDAIVAAQLVGTVPTQNDIGCPFPEDPQAAYDEEAMAVLNLLHLDEFQQISSS</sequence>
<evidence type="ECO:0000256" key="10">
    <source>
        <dbReference type="ARBA" id="ARBA00023125"/>
    </source>
</evidence>
<dbReference type="Pfam" id="PF26066">
    <property type="entry name" value="MCM9_N"/>
    <property type="match status" value="1"/>
</dbReference>
<evidence type="ECO:0000256" key="15">
    <source>
        <dbReference type="ARBA" id="ARBA00047995"/>
    </source>
</evidence>
<dbReference type="Gene3D" id="2.40.50.140">
    <property type="entry name" value="Nucleic acid-binding proteins"/>
    <property type="match status" value="1"/>
</dbReference>
<dbReference type="GO" id="GO:0042555">
    <property type="term" value="C:MCM complex"/>
    <property type="evidence" value="ECO:0007669"/>
    <property type="project" value="TreeGrafter"/>
</dbReference>
<keyword evidence="12" id="KW-0539">Nucleus</keyword>
<keyword evidence="11" id="KW-0234">DNA repair</keyword>
<evidence type="ECO:0000256" key="1">
    <source>
        <dbReference type="ARBA" id="ARBA00004123"/>
    </source>
</evidence>
<dbReference type="GO" id="GO:0005634">
    <property type="term" value="C:nucleus"/>
    <property type="evidence" value="ECO:0007669"/>
    <property type="project" value="UniProtKB-SubCell"/>
</dbReference>
<evidence type="ECO:0000256" key="6">
    <source>
        <dbReference type="ARBA" id="ARBA00022763"/>
    </source>
</evidence>
<dbReference type="GO" id="GO:0005524">
    <property type="term" value="F:ATP binding"/>
    <property type="evidence" value="ECO:0007669"/>
    <property type="project" value="UniProtKB-KW"/>
</dbReference>
<comment type="similarity">
    <text evidence="2 16">Belongs to the MCM family.</text>
</comment>
<dbReference type="Pfam" id="PF17855">
    <property type="entry name" value="MCM_lid"/>
    <property type="match status" value="1"/>
</dbReference>
<keyword evidence="19" id="KW-1185">Reference proteome</keyword>
<organism evidence="18 19">
    <name type="scientific">Microctonus hyperodae</name>
    <name type="common">Parasitoid wasp</name>
    <dbReference type="NCBI Taxonomy" id="165561"/>
    <lineage>
        <taxon>Eukaryota</taxon>
        <taxon>Metazoa</taxon>
        <taxon>Ecdysozoa</taxon>
        <taxon>Arthropoda</taxon>
        <taxon>Hexapoda</taxon>
        <taxon>Insecta</taxon>
        <taxon>Pterygota</taxon>
        <taxon>Neoptera</taxon>
        <taxon>Endopterygota</taxon>
        <taxon>Hymenoptera</taxon>
        <taxon>Apocrita</taxon>
        <taxon>Ichneumonoidea</taxon>
        <taxon>Braconidae</taxon>
        <taxon>Euphorinae</taxon>
        <taxon>Microctonus</taxon>
    </lineage>
</organism>
<dbReference type="SMART" id="SM00382">
    <property type="entry name" value="AAA"/>
    <property type="match status" value="1"/>
</dbReference>
<comment type="catalytic activity">
    <reaction evidence="15">
        <text>ATP + H2O = ADP + phosphate + H(+)</text>
        <dbReference type="Rhea" id="RHEA:13065"/>
        <dbReference type="ChEBI" id="CHEBI:15377"/>
        <dbReference type="ChEBI" id="CHEBI:15378"/>
        <dbReference type="ChEBI" id="CHEBI:30616"/>
        <dbReference type="ChEBI" id="CHEBI:43474"/>
        <dbReference type="ChEBI" id="CHEBI:456216"/>
        <dbReference type="EC" id="3.6.4.12"/>
    </reaction>
</comment>
<keyword evidence="8" id="KW-0347">Helicase</keyword>